<sequence>MVKFPSLYILLIFFYAAAQTLGNETEDQRNDGLITNRVGAESLLHRLVEDGHRPIYENGDDGAIMKMSRNVDESRAEESISKCENFSDNIGEMNCNGSNFHYTCYQVTGIHYVGLYITFDIRYDDYFFRVKMTMNDNQLTKYFMNGSIAKFKSGIRGLPIVTANIYDVVANPSCRHFCVDVTTTIRSKFIVRNIGCFIDY</sequence>
<protein>
    <submittedName>
        <fullName evidence="2">Uncharacterized protein</fullName>
    </submittedName>
</protein>
<dbReference type="KEGG" id="obi:106876289"/>
<gene>
    <name evidence="2" type="ORF">OCBIM_22032140mg</name>
</gene>
<reference evidence="2" key="1">
    <citation type="submission" date="2015-07" db="EMBL/GenBank/DDBJ databases">
        <title>MeaNS - Measles Nucleotide Surveillance Program.</title>
        <authorList>
            <person name="Tran T."/>
            <person name="Druce J."/>
        </authorList>
    </citation>
    <scope>NUCLEOTIDE SEQUENCE</scope>
    <source>
        <strain evidence="2">UCB-OBI-ISO-001</strain>
        <tissue evidence="2">Gonad</tissue>
    </source>
</reference>
<dbReference type="OrthoDB" id="10299607at2759"/>
<dbReference type="EMBL" id="KQ421460">
    <property type="protein sequence ID" value="KOF77403.1"/>
    <property type="molecule type" value="Genomic_DNA"/>
</dbReference>
<organism evidence="2">
    <name type="scientific">Octopus bimaculoides</name>
    <name type="common">California two-spotted octopus</name>
    <dbReference type="NCBI Taxonomy" id="37653"/>
    <lineage>
        <taxon>Eukaryota</taxon>
        <taxon>Metazoa</taxon>
        <taxon>Spiralia</taxon>
        <taxon>Lophotrochozoa</taxon>
        <taxon>Mollusca</taxon>
        <taxon>Cephalopoda</taxon>
        <taxon>Coleoidea</taxon>
        <taxon>Octopodiformes</taxon>
        <taxon>Octopoda</taxon>
        <taxon>Incirrata</taxon>
        <taxon>Octopodidae</taxon>
        <taxon>Octopus</taxon>
    </lineage>
</organism>
<proteinExistence type="predicted"/>
<evidence type="ECO:0000313" key="2">
    <source>
        <dbReference type="EMBL" id="KOF77403.1"/>
    </source>
</evidence>
<accession>A0A0L8GKD2</accession>
<evidence type="ECO:0000256" key="1">
    <source>
        <dbReference type="SAM" id="SignalP"/>
    </source>
</evidence>
<name>A0A0L8GKD2_OCTBM</name>
<feature type="signal peptide" evidence="1">
    <location>
        <begin position="1"/>
        <end position="22"/>
    </location>
</feature>
<dbReference type="AlphaFoldDB" id="A0A0L8GKD2"/>
<keyword evidence="1" id="KW-0732">Signal</keyword>
<feature type="chain" id="PRO_5005583059" evidence="1">
    <location>
        <begin position="23"/>
        <end position="200"/>
    </location>
</feature>